<dbReference type="SMART" id="SM00054">
    <property type="entry name" value="EFh"/>
    <property type="match status" value="1"/>
</dbReference>
<evidence type="ECO:0000313" key="16">
    <source>
        <dbReference type="Proteomes" id="UP000887574"/>
    </source>
</evidence>
<keyword evidence="3" id="KW-0813">Transport</keyword>
<dbReference type="SUPFAM" id="SSF47473">
    <property type="entry name" value="EF-hand"/>
    <property type="match status" value="1"/>
</dbReference>
<evidence type="ECO:0000256" key="10">
    <source>
        <dbReference type="ARBA" id="ARBA00023065"/>
    </source>
</evidence>
<dbReference type="Pfam" id="PF13833">
    <property type="entry name" value="EF-hand_8"/>
    <property type="match status" value="1"/>
</dbReference>
<dbReference type="GO" id="GO:0051560">
    <property type="term" value="P:mitochondrial calcium ion homeostasis"/>
    <property type="evidence" value="ECO:0007669"/>
    <property type="project" value="TreeGrafter"/>
</dbReference>
<dbReference type="PANTHER" id="PTHR12294:SF1">
    <property type="entry name" value="CALCIUM UPTAKE PROTEIN 1, MITOCHONDRIAL"/>
    <property type="match status" value="1"/>
</dbReference>
<evidence type="ECO:0000256" key="7">
    <source>
        <dbReference type="ARBA" id="ARBA00022792"/>
    </source>
</evidence>
<dbReference type="PROSITE" id="PS00018">
    <property type="entry name" value="EF_HAND_1"/>
    <property type="match status" value="1"/>
</dbReference>
<feature type="region of interest" description="Disordered" evidence="14">
    <location>
        <begin position="29"/>
        <end position="50"/>
    </location>
</feature>
<keyword evidence="12" id="KW-0472">Membrane</keyword>
<dbReference type="CDD" id="cd15900">
    <property type="entry name" value="EFh_MICU"/>
    <property type="match status" value="1"/>
</dbReference>
<dbReference type="InterPro" id="IPR018247">
    <property type="entry name" value="EF_Hand_1_Ca_BS"/>
</dbReference>
<dbReference type="GO" id="GO:0005758">
    <property type="term" value="C:mitochondrial intermembrane space"/>
    <property type="evidence" value="ECO:0007669"/>
    <property type="project" value="UniProtKB-SubCell"/>
</dbReference>
<protein>
    <submittedName>
        <fullName evidence="17">EF-hand domain-containing protein</fullName>
    </submittedName>
</protein>
<name>A0A915EAL3_9BILA</name>
<evidence type="ECO:0000256" key="8">
    <source>
        <dbReference type="ARBA" id="ARBA00022837"/>
    </source>
</evidence>
<keyword evidence="6" id="KW-0677">Repeat</keyword>
<proteinExistence type="inferred from homology"/>
<dbReference type="PANTHER" id="PTHR12294">
    <property type="entry name" value="EF HAND DOMAIN FAMILY A1,A2-RELATED"/>
    <property type="match status" value="1"/>
</dbReference>
<evidence type="ECO:0000256" key="1">
    <source>
        <dbReference type="ARBA" id="ARBA00004273"/>
    </source>
</evidence>
<sequence length="374" mass="43683">MISRPEQLFSRLTHQARHIVEKFKAEAATLDKEPGGNDTPNLSKDGSSDSDCEIISVEEVVKKKKKKIGFRERRIIEYENRIRAYSSPDKIFRYFATLKVNYDDGTIDIFMTPTDFVRSLTPGVMQPRHYGLDKFKNFNPNETKIHYTGKDESIFYWMGSQGLINYSDYLFLMTLLSTPSSEFRLAFFRSRYRRWNFPQIQNFRDYQLLFGADGKEKLNIEKFLKFQQDLHRDILKIEAITPACQPDYQKAEEDDEEGISFHETNDFFAFLYHIDKVDMALHFYKLAGKPLTEDMIKKLARKITGVQLSNTVVDILIALFDENGDGQLSQKEFITIMKKRMQRGLERPKDTGLIRTLDAFYECGKKQLFGLAYS</sequence>
<keyword evidence="5" id="KW-0479">Metal-binding</keyword>
<evidence type="ECO:0000256" key="14">
    <source>
        <dbReference type="SAM" id="MobiDB-lite"/>
    </source>
</evidence>
<dbReference type="PROSITE" id="PS50222">
    <property type="entry name" value="EF_HAND_2"/>
    <property type="match status" value="1"/>
</dbReference>
<evidence type="ECO:0000256" key="5">
    <source>
        <dbReference type="ARBA" id="ARBA00022723"/>
    </source>
</evidence>
<evidence type="ECO:0000256" key="3">
    <source>
        <dbReference type="ARBA" id="ARBA00022448"/>
    </source>
</evidence>
<accession>A0A915EAL3</accession>
<dbReference type="Gene3D" id="1.10.238.10">
    <property type="entry name" value="EF-hand"/>
    <property type="match status" value="1"/>
</dbReference>
<comment type="similarity">
    <text evidence="13">Belongs to the MICU1 family. MICU1 subfamily.</text>
</comment>
<evidence type="ECO:0000256" key="9">
    <source>
        <dbReference type="ARBA" id="ARBA00022946"/>
    </source>
</evidence>
<dbReference type="GO" id="GO:0005509">
    <property type="term" value="F:calcium ion binding"/>
    <property type="evidence" value="ECO:0007669"/>
    <property type="project" value="InterPro"/>
</dbReference>
<evidence type="ECO:0000256" key="11">
    <source>
        <dbReference type="ARBA" id="ARBA00023128"/>
    </source>
</evidence>
<dbReference type="InterPro" id="IPR039800">
    <property type="entry name" value="MICU1/2/3"/>
</dbReference>
<evidence type="ECO:0000256" key="4">
    <source>
        <dbReference type="ARBA" id="ARBA00022568"/>
    </source>
</evidence>
<evidence type="ECO:0000256" key="6">
    <source>
        <dbReference type="ARBA" id="ARBA00022737"/>
    </source>
</evidence>
<keyword evidence="8" id="KW-0106">Calcium</keyword>
<dbReference type="WBParaSite" id="jg4311">
    <property type="protein sequence ID" value="jg4311"/>
    <property type="gene ID" value="jg4311"/>
</dbReference>
<comment type="subcellular location">
    <subcellularLocation>
        <location evidence="1">Mitochondrion inner membrane</location>
    </subcellularLocation>
    <subcellularLocation>
        <location evidence="2">Mitochondrion intermembrane space</location>
    </subcellularLocation>
</comment>
<keyword evidence="7" id="KW-0999">Mitochondrion inner membrane</keyword>
<evidence type="ECO:0000313" key="17">
    <source>
        <dbReference type="WBParaSite" id="jg4311"/>
    </source>
</evidence>
<dbReference type="AlphaFoldDB" id="A0A915EAL3"/>
<evidence type="ECO:0000259" key="15">
    <source>
        <dbReference type="PROSITE" id="PS50222"/>
    </source>
</evidence>
<keyword evidence="9" id="KW-0809">Transit peptide</keyword>
<keyword evidence="4" id="KW-0109">Calcium transport</keyword>
<evidence type="ECO:0000256" key="2">
    <source>
        <dbReference type="ARBA" id="ARBA00004569"/>
    </source>
</evidence>
<keyword evidence="11" id="KW-0496">Mitochondrion</keyword>
<reference evidence="17" key="1">
    <citation type="submission" date="2022-11" db="UniProtKB">
        <authorList>
            <consortium name="WormBaseParasite"/>
        </authorList>
    </citation>
    <scope>IDENTIFICATION</scope>
</reference>
<dbReference type="Proteomes" id="UP000887574">
    <property type="component" value="Unplaced"/>
</dbReference>
<dbReference type="InterPro" id="IPR011992">
    <property type="entry name" value="EF-hand-dom_pair"/>
</dbReference>
<evidence type="ECO:0000256" key="12">
    <source>
        <dbReference type="ARBA" id="ARBA00023136"/>
    </source>
</evidence>
<keyword evidence="16" id="KW-1185">Reference proteome</keyword>
<keyword evidence="10" id="KW-0406">Ion transport</keyword>
<dbReference type="InterPro" id="IPR002048">
    <property type="entry name" value="EF_hand_dom"/>
</dbReference>
<evidence type="ECO:0000256" key="13">
    <source>
        <dbReference type="ARBA" id="ARBA00038333"/>
    </source>
</evidence>
<dbReference type="GO" id="GO:1990246">
    <property type="term" value="C:uniplex complex"/>
    <property type="evidence" value="ECO:0007669"/>
    <property type="project" value="TreeGrafter"/>
</dbReference>
<dbReference type="GO" id="GO:0036444">
    <property type="term" value="P:calcium import into the mitochondrion"/>
    <property type="evidence" value="ECO:0007669"/>
    <property type="project" value="TreeGrafter"/>
</dbReference>
<organism evidence="16 17">
    <name type="scientific">Ditylenchus dipsaci</name>
    <dbReference type="NCBI Taxonomy" id="166011"/>
    <lineage>
        <taxon>Eukaryota</taxon>
        <taxon>Metazoa</taxon>
        <taxon>Ecdysozoa</taxon>
        <taxon>Nematoda</taxon>
        <taxon>Chromadorea</taxon>
        <taxon>Rhabditida</taxon>
        <taxon>Tylenchina</taxon>
        <taxon>Tylenchomorpha</taxon>
        <taxon>Sphaerularioidea</taxon>
        <taxon>Anguinidae</taxon>
        <taxon>Anguininae</taxon>
        <taxon>Ditylenchus</taxon>
    </lineage>
</organism>
<feature type="domain" description="EF-hand" evidence="15">
    <location>
        <begin position="308"/>
        <end position="343"/>
    </location>
</feature>